<dbReference type="EMBL" id="JARKIF010000001">
    <property type="protein sequence ID" value="KAJ7650553.1"/>
    <property type="molecule type" value="Genomic_DNA"/>
</dbReference>
<organism evidence="2 3">
    <name type="scientific">Roridomyces roridus</name>
    <dbReference type="NCBI Taxonomy" id="1738132"/>
    <lineage>
        <taxon>Eukaryota</taxon>
        <taxon>Fungi</taxon>
        <taxon>Dikarya</taxon>
        <taxon>Basidiomycota</taxon>
        <taxon>Agaricomycotina</taxon>
        <taxon>Agaricomycetes</taxon>
        <taxon>Agaricomycetidae</taxon>
        <taxon>Agaricales</taxon>
        <taxon>Marasmiineae</taxon>
        <taxon>Mycenaceae</taxon>
        <taxon>Roridomyces</taxon>
    </lineage>
</organism>
<accession>A0AAD7CJJ9</accession>
<gene>
    <name evidence="2" type="ORF">FB45DRAFT_686260</name>
</gene>
<protein>
    <submittedName>
        <fullName evidence="2">Uncharacterized protein</fullName>
    </submittedName>
</protein>
<proteinExistence type="predicted"/>
<feature type="compositionally biased region" description="Polar residues" evidence="1">
    <location>
        <begin position="155"/>
        <end position="176"/>
    </location>
</feature>
<keyword evidence="3" id="KW-1185">Reference proteome</keyword>
<dbReference type="Proteomes" id="UP001221142">
    <property type="component" value="Unassembled WGS sequence"/>
</dbReference>
<comment type="caution">
    <text evidence="2">The sequence shown here is derived from an EMBL/GenBank/DDBJ whole genome shotgun (WGS) entry which is preliminary data.</text>
</comment>
<evidence type="ECO:0000256" key="1">
    <source>
        <dbReference type="SAM" id="MobiDB-lite"/>
    </source>
</evidence>
<name>A0AAD7CJJ9_9AGAR</name>
<evidence type="ECO:0000313" key="3">
    <source>
        <dbReference type="Proteomes" id="UP001221142"/>
    </source>
</evidence>
<reference evidence="2" key="1">
    <citation type="submission" date="2023-03" db="EMBL/GenBank/DDBJ databases">
        <title>Massive genome expansion in bonnet fungi (Mycena s.s.) driven by repeated elements and novel gene families across ecological guilds.</title>
        <authorList>
            <consortium name="Lawrence Berkeley National Laboratory"/>
            <person name="Harder C.B."/>
            <person name="Miyauchi S."/>
            <person name="Viragh M."/>
            <person name="Kuo A."/>
            <person name="Thoen E."/>
            <person name="Andreopoulos B."/>
            <person name="Lu D."/>
            <person name="Skrede I."/>
            <person name="Drula E."/>
            <person name="Henrissat B."/>
            <person name="Morin E."/>
            <person name="Kohler A."/>
            <person name="Barry K."/>
            <person name="LaButti K."/>
            <person name="Morin E."/>
            <person name="Salamov A."/>
            <person name="Lipzen A."/>
            <person name="Mereny Z."/>
            <person name="Hegedus B."/>
            <person name="Baldrian P."/>
            <person name="Stursova M."/>
            <person name="Weitz H."/>
            <person name="Taylor A."/>
            <person name="Grigoriev I.V."/>
            <person name="Nagy L.G."/>
            <person name="Martin F."/>
            <person name="Kauserud H."/>
        </authorList>
    </citation>
    <scope>NUCLEOTIDE SEQUENCE</scope>
    <source>
        <strain evidence="2">9284</strain>
    </source>
</reference>
<evidence type="ECO:0000313" key="2">
    <source>
        <dbReference type="EMBL" id="KAJ7650553.1"/>
    </source>
</evidence>
<dbReference type="AlphaFoldDB" id="A0AAD7CJJ9"/>
<feature type="non-terminal residue" evidence="2">
    <location>
        <position position="1"/>
    </location>
</feature>
<feature type="non-terminal residue" evidence="2">
    <location>
        <position position="186"/>
    </location>
</feature>
<sequence length="186" mass="20508">LGSFAQQTLLNAFRTHYHRFEATLHDLASNHTDAIVISRLGDDLSEFASMVAEATQNEAIFEPAEFATLQASLSAMQLDIRLDYQDAVDTSHHGRPALVQTVHTEGPGRPRIHIDPDFLRWAYGQRSTASIGRFLGVGRSTIQNALLEHGIVQPQANPFQPSTSHPVAQQSNNQATDEILDPNIDD</sequence>
<feature type="region of interest" description="Disordered" evidence="1">
    <location>
        <begin position="155"/>
        <end position="186"/>
    </location>
</feature>